<feature type="transmembrane region" description="Helical" evidence="2">
    <location>
        <begin position="5"/>
        <end position="23"/>
    </location>
</feature>
<gene>
    <name evidence="3" type="primary">orf124</name>
</gene>
<sequence length="124" mass="14703">MLSPFFYFTLYFCFFFFLILFLAPSLSELVLLCFFHFLLLWFFDSFAPSLLSLLSLRRSLPLRFGVADAKETFHFFASATPKRRREGSRSEGAKEPKRKHFVKAEAKSRDDAKPQLYRNKRKKK</sequence>
<dbReference type="EMBL" id="KY114064">
    <property type="protein sequence ID" value="ARK36694.1"/>
    <property type="molecule type" value="Genomic_DNA"/>
</dbReference>
<keyword evidence="2" id="KW-1133">Transmembrane helix</keyword>
<geneLocation type="chloroplast" evidence="3"/>
<evidence type="ECO:0008006" key="4">
    <source>
        <dbReference type="Google" id="ProtNLM"/>
    </source>
</evidence>
<evidence type="ECO:0000256" key="1">
    <source>
        <dbReference type="SAM" id="MobiDB-lite"/>
    </source>
</evidence>
<accession>A0A1W6F7N6</accession>
<keyword evidence="3" id="KW-0934">Plastid</keyword>
<keyword evidence="2" id="KW-0812">Transmembrane</keyword>
<feature type="region of interest" description="Disordered" evidence="1">
    <location>
        <begin position="80"/>
        <end position="124"/>
    </location>
</feature>
<protein>
    <recommendedName>
        <fullName evidence="4">Transmembrane protein</fullName>
    </recommendedName>
</protein>
<organism evidence="3">
    <name type="scientific">Pediastrum duplex</name>
    <name type="common">Green alga</name>
    <dbReference type="NCBI Taxonomy" id="3105"/>
    <lineage>
        <taxon>Eukaryota</taxon>
        <taxon>Viridiplantae</taxon>
        <taxon>Chlorophyta</taxon>
        <taxon>core chlorophytes</taxon>
        <taxon>Chlorophyceae</taxon>
        <taxon>CS clade</taxon>
        <taxon>Sphaeropleales</taxon>
        <taxon>Hydrodictyaceae</taxon>
        <taxon>Pediastrum</taxon>
    </lineage>
</organism>
<proteinExistence type="predicted"/>
<name>A0A1W6F7N6_PEDDU</name>
<feature type="compositionally biased region" description="Basic and acidic residues" evidence="1">
    <location>
        <begin position="102"/>
        <end position="113"/>
    </location>
</feature>
<evidence type="ECO:0000256" key="2">
    <source>
        <dbReference type="SAM" id="Phobius"/>
    </source>
</evidence>
<keyword evidence="3" id="KW-0150">Chloroplast</keyword>
<keyword evidence="2" id="KW-0472">Membrane</keyword>
<dbReference type="RefSeq" id="YP_009364016.1">
    <property type="nucleotide sequence ID" value="NC_034654.1"/>
</dbReference>
<reference evidence="3" key="1">
    <citation type="journal article" date="2017" name="PeerJ">
        <title>lastomes of the green algae Hydrodictyon reticulatum and Pediastrum duplex (Sphaeropleales, Chlorophyceae).</title>
        <authorList>
            <person name="McManus H.A."/>
            <person name="Sanchez D."/>
            <person name="Karol K.G."/>
        </authorList>
    </citation>
    <scope>NUCLEOTIDE SEQUENCE</scope>
</reference>
<dbReference type="GeneID" id="32880097"/>
<evidence type="ECO:0000313" key="3">
    <source>
        <dbReference type="EMBL" id="ARK36694.1"/>
    </source>
</evidence>
<dbReference type="AlphaFoldDB" id="A0A1W6F7N6"/>
<feature type="transmembrane region" description="Helical" evidence="2">
    <location>
        <begin position="29"/>
        <end position="54"/>
    </location>
</feature>